<evidence type="ECO:0000313" key="1">
    <source>
        <dbReference type="EMBL" id="CAG8725035.1"/>
    </source>
</evidence>
<protein>
    <submittedName>
        <fullName evidence="1">2993_t:CDS:1</fullName>
    </submittedName>
</protein>
<proteinExistence type="predicted"/>
<comment type="caution">
    <text evidence="1">The sequence shown here is derived from an EMBL/GenBank/DDBJ whole genome shotgun (WGS) entry which is preliminary data.</text>
</comment>
<dbReference type="Proteomes" id="UP000789570">
    <property type="component" value="Unassembled WGS sequence"/>
</dbReference>
<feature type="non-terminal residue" evidence="1">
    <location>
        <position position="1"/>
    </location>
</feature>
<organism evidence="1 2">
    <name type="scientific">Funneliformis caledonium</name>
    <dbReference type="NCBI Taxonomy" id="1117310"/>
    <lineage>
        <taxon>Eukaryota</taxon>
        <taxon>Fungi</taxon>
        <taxon>Fungi incertae sedis</taxon>
        <taxon>Mucoromycota</taxon>
        <taxon>Glomeromycotina</taxon>
        <taxon>Glomeromycetes</taxon>
        <taxon>Glomerales</taxon>
        <taxon>Glomeraceae</taxon>
        <taxon>Funneliformis</taxon>
    </lineage>
</organism>
<reference evidence="1" key="1">
    <citation type="submission" date="2021-06" db="EMBL/GenBank/DDBJ databases">
        <authorList>
            <person name="Kallberg Y."/>
            <person name="Tangrot J."/>
            <person name="Rosling A."/>
        </authorList>
    </citation>
    <scope>NUCLEOTIDE SEQUENCE</scope>
    <source>
        <strain evidence="1">UK204</strain>
    </source>
</reference>
<gene>
    <name evidence="1" type="ORF">FCALED_LOCUS14608</name>
</gene>
<dbReference type="AlphaFoldDB" id="A0A9N9NDQ6"/>
<evidence type="ECO:0000313" key="2">
    <source>
        <dbReference type="Proteomes" id="UP000789570"/>
    </source>
</evidence>
<accession>A0A9N9NDQ6</accession>
<name>A0A9N9NDQ6_9GLOM</name>
<keyword evidence="2" id="KW-1185">Reference proteome</keyword>
<sequence length="43" mass="4877">KSLTSEEPSKLEFTFPIKRAHLDCLDSSLLPKVVIECDDDNEI</sequence>
<dbReference type="EMBL" id="CAJVPQ010010980">
    <property type="protein sequence ID" value="CAG8725035.1"/>
    <property type="molecule type" value="Genomic_DNA"/>
</dbReference>